<dbReference type="Pfam" id="PF12796">
    <property type="entry name" value="Ank_2"/>
    <property type="match status" value="1"/>
</dbReference>
<dbReference type="InterPro" id="IPR002110">
    <property type="entry name" value="Ankyrin_rpt"/>
</dbReference>
<evidence type="ECO:0000259" key="4">
    <source>
        <dbReference type="PROSITE" id="PS50076"/>
    </source>
</evidence>
<feature type="repeat" description="ANK" evidence="2">
    <location>
        <begin position="161"/>
        <end position="183"/>
    </location>
</feature>
<protein>
    <recommendedName>
        <fullName evidence="4">J domain-containing protein</fullName>
    </recommendedName>
</protein>
<keyword evidence="1" id="KW-0143">Chaperone</keyword>
<sequence length="269" mass="32201">MDYYKVLGLSRDCNIADLKKTYRELSLIFHPDKNPGNELEATETFKMISNAYTNILDELQQTEPDRQQQRDEHKRQEKRERQEERERQKEECARQQQQQQREREKQEKRERQEMHKRKRQQKEHDRLQRDRALMEAAVDGDLPGVCENLMMGADVNYQDSAGFTALHYAAFMGYIDVTQELLRFPRIKVNMKDNDGNTPLSWACVYDYLEIIKIIQNAGGEEYVEGEEQQQQQQQDDDDDNEDDSENDSHEDDEEEEEYEEEEEEEGFW</sequence>
<evidence type="ECO:0000256" key="1">
    <source>
        <dbReference type="ARBA" id="ARBA00023186"/>
    </source>
</evidence>
<dbReference type="InterPro" id="IPR036869">
    <property type="entry name" value="J_dom_sf"/>
</dbReference>
<evidence type="ECO:0000313" key="5">
    <source>
        <dbReference type="EMBL" id="CAL4123361.1"/>
    </source>
</evidence>
<dbReference type="SUPFAM" id="SSF46565">
    <property type="entry name" value="Chaperone J-domain"/>
    <property type="match status" value="1"/>
</dbReference>
<dbReference type="PROSITE" id="PS50088">
    <property type="entry name" value="ANK_REPEAT"/>
    <property type="match status" value="1"/>
</dbReference>
<dbReference type="PROSITE" id="PS50076">
    <property type="entry name" value="DNAJ_2"/>
    <property type="match status" value="1"/>
</dbReference>
<dbReference type="Gene3D" id="1.10.287.110">
    <property type="entry name" value="DnaJ domain"/>
    <property type="match status" value="1"/>
</dbReference>
<dbReference type="InterPro" id="IPR051938">
    <property type="entry name" value="Apopto_cytoskel_mod"/>
</dbReference>
<dbReference type="SMART" id="SM00271">
    <property type="entry name" value="DnaJ"/>
    <property type="match status" value="1"/>
</dbReference>
<dbReference type="SMART" id="SM00248">
    <property type="entry name" value="ANK"/>
    <property type="match status" value="3"/>
</dbReference>
<feature type="compositionally biased region" description="Acidic residues" evidence="3">
    <location>
        <begin position="235"/>
        <end position="269"/>
    </location>
</feature>
<dbReference type="CDD" id="cd06257">
    <property type="entry name" value="DnaJ"/>
    <property type="match status" value="1"/>
</dbReference>
<dbReference type="SUPFAM" id="SSF48403">
    <property type="entry name" value="Ankyrin repeat"/>
    <property type="match status" value="1"/>
</dbReference>
<dbReference type="InterPro" id="IPR036770">
    <property type="entry name" value="Ankyrin_rpt-contain_sf"/>
</dbReference>
<dbReference type="Pfam" id="PF00226">
    <property type="entry name" value="DnaJ"/>
    <property type="match status" value="1"/>
</dbReference>
<name>A0AAV2RF32_MEGNR</name>
<accession>A0AAV2RF32</accession>
<organism evidence="5 6">
    <name type="scientific">Meganyctiphanes norvegica</name>
    <name type="common">Northern krill</name>
    <name type="synonym">Thysanopoda norvegica</name>
    <dbReference type="NCBI Taxonomy" id="48144"/>
    <lineage>
        <taxon>Eukaryota</taxon>
        <taxon>Metazoa</taxon>
        <taxon>Ecdysozoa</taxon>
        <taxon>Arthropoda</taxon>
        <taxon>Crustacea</taxon>
        <taxon>Multicrustacea</taxon>
        <taxon>Malacostraca</taxon>
        <taxon>Eumalacostraca</taxon>
        <taxon>Eucarida</taxon>
        <taxon>Euphausiacea</taxon>
        <taxon>Euphausiidae</taxon>
        <taxon>Meganyctiphanes</taxon>
    </lineage>
</organism>
<evidence type="ECO:0000256" key="2">
    <source>
        <dbReference type="PROSITE-ProRule" id="PRU00023"/>
    </source>
</evidence>
<dbReference type="PANTHER" id="PTHR44145">
    <property type="entry name" value="DNAJ HOMOLOG SUBFAMILY A MEMBER 3, MITOCHONDRIAL"/>
    <property type="match status" value="1"/>
</dbReference>
<dbReference type="Proteomes" id="UP001497623">
    <property type="component" value="Unassembled WGS sequence"/>
</dbReference>
<dbReference type="InterPro" id="IPR001623">
    <property type="entry name" value="DnaJ_domain"/>
</dbReference>
<feature type="domain" description="J" evidence="4">
    <location>
        <begin position="2"/>
        <end position="74"/>
    </location>
</feature>
<feature type="compositionally biased region" description="Basic and acidic residues" evidence="3">
    <location>
        <begin position="63"/>
        <end position="93"/>
    </location>
</feature>
<gene>
    <name evidence="5" type="ORF">MNOR_LOCUS24027</name>
</gene>
<keyword evidence="2" id="KW-0040">ANK repeat</keyword>
<keyword evidence="6" id="KW-1185">Reference proteome</keyword>
<dbReference type="Gene3D" id="1.25.40.20">
    <property type="entry name" value="Ankyrin repeat-containing domain"/>
    <property type="match status" value="1"/>
</dbReference>
<feature type="region of interest" description="Disordered" evidence="3">
    <location>
        <begin position="61"/>
        <end position="128"/>
    </location>
</feature>
<feature type="compositionally biased region" description="Basic and acidic residues" evidence="3">
    <location>
        <begin position="100"/>
        <end position="113"/>
    </location>
</feature>
<dbReference type="AlphaFoldDB" id="A0AAV2RF32"/>
<dbReference type="EMBL" id="CAXKWB010021706">
    <property type="protein sequence ID" value="CAL4123361.1"/>
    <property type="molecule type" value="Genomic_DNA"/>
</dbReference>
<comment type="caution">
    <text evidence="5">The sequence shown here is derived from an EMBL/GenBank/DDBJ whole genome shotgun (WGS) entry which is preliminary data.</text>
</comment>
<proteinExistence type="predicted"/>
<feature type="region of interest" description="Disordered" evidence="3">
    <location>
        <begin position="222"/>
        <end position="269"/>
    </location>
</feature>
<evidence type="ECO:0000313" key="6">
    <source>
        <dbReference type="Proteomes" id="UP001497623"/>
    </source>
</evidence>
<dbReference type="PRINTS" id="PR00625">
    <property type="entry name" value="JDOMAIN"/>
</dbReference>
<evidence type="ECO:0000256" key="3">
    <source>
        <dbReference type="SAM" id="MobiDB-lite"/>
    </source>
</evidence>
<dbReference type="PANTHER" id="PTHR44145:SF3">
    <property type="entry name" value="DNAJ HOMOLOG SUBFAMILY A MEMBER 3, MITOCHONDRIAL"/>
    <property type="match status" value="1"/>
</dbReference>
<reference evidence="5 6" key="1">
    <citation type="submission" date="2024-05" db="EMBL/GenBank/DDBJ databases">
        <authorList>
            <person name="Wallberg A."/>
        </authorList>
    </citation>
    <scope>NUCLEOTIDE SEQUENCE [LARGE SCALE GENOMIC DNA]</scope>
</reference>
<dbReference type="PROSITE" id="PS50297">
    <property type="entry name" value="ANK_REP_REGION"/>
    <property type="match status" value="1"/>
</dbReference>